<keyword evidence="15" id="KW-1185">Reference proteome</keyword>
<evidence type="ECO:0000313" key="15">
    <source>
        <dbReference type="Proteomes" id="UP000193719"/>
    </source>
</evidence>
<keyword evidence="5" id="KW-0297">G-protein coupled receptor</keyword>
<feature type="transmembrane region" description="Helical" evidence="11">
    <location>
        <begin position="1114"/>
        <end position="1133"/>
    </location>
</feature>
<evidence type="ECO:0000256" key="9">
    <source>
        <dbReference type="ARBA" id="ARBA00023224"/>
    </source>
</evidence>
<organism evidence="14 15">
    <name type="scientific">Piromyces finnis</name>
    <dbReference type="NCBI Taxonomy" id="1754191"/>
    <lineage>
        <taxon>Eukaryota</taxon>
        <taxon>Fungi</taxon>
        <taxon>Fungi incertae sedis</taxon>
        <taxon>Chytridiomycota</taxon>
        <taxon>Chytridiomycota incertae sedis</taxon>
        <taxon>Neocallimastigomycetes</taxon>
        <taxon>Neocallimastigales</taxon>
        <taxon>Neocallimastigaceae</taxon>
        <taxon>Piromyces</taxon>
    </lineage>
</organism>
<feature type="transmembrane region" description="Helical" evidence="11">
    <location>
        <begin position="1006"/>
        <end position="1027"/>
    </location>
</feature>
<feature type="domain" description="EGF-like" evidence="12">
    <location>
        <begin position="853"/>
        <end position="886"/>
    </location>
</feature>
<comment type="caution">
    <text evidence="10">Lacks conserved residue(s) required for the propagation of feature annotation.</text>
</comment>
<comment type="caution">
    <text evidence="14">The sequence shown here is derived from an EMBL/GenBank/DDBJ whole genome shotgun (WGS) entry which is preliminary data.</text>
</comment>
<evidence type="ECO:0000256" key="4">
    <source>
        <dbReference type="ARBA" id="ARBA00022989"/>
    </source>
</evidence>
<name>A0A1Y1UX88_9FUNG</name>
<feature type="transmembrane region" description="Helical" evidence="11">
    <location>
        <begin position="1084"/>
        <end position="1102"/>
    </location>
</feature>
<feature type="transmembrane region" description="Helical" evidence="11">
    <location>
        <begin position="1052"/>
        <end position="1072"/>
    </location>
</feature>
<dbReference type="SUPFAM" id="SSF51126">
    <property type="entry name" value="Pectin lyase-like"/>
    <property type="match status" value="1"/>
</dbReference>
<evidence type="ECO:0000256" key="5">
    <source>
        <dbReference type="ARBA" id="ARBA00023040"/>
    </source>
</evidence>
<evidence type="ECO:0000256" key="1">
    <source>
        <dbReference type="ARBA" id="ARBA00004651"/>
    </source>
</evidence>
<evidence type="ECO:0000256" key="6">
    <source>
        <dbReference type="ARBA" id="ARBA00023136"/>
    </source>
</evidence>
<comment type="subcellular location">
    <subcellularLocation>
        <location evidence="1">Cell membrane</location>
        <topology evidence="1">Multi-pass membrane protein</topology>
    </subcellularLocation>
</comment>
<keyword evidence="10" id="KW-0245">EGF-like domain</keyword>
<dbReference type="InterPro" id="IPR017978">
    <property type="entry name" value="GPCR_3_C"/>
</dbReference>
<accession>A0A1Y1UX88</accession>
<proteinExistence type="predicted"/>
<protein>
    <recommendedName>
        <fullName evidence="16">G-protein coupled receptors family 3 profile domain-containing protein</fullName>
    </recommendedName>
</protein>
<dbReference type="GO" id="GO:0004930">
    <property type="term" value="F:G protein-coupled receptor activity"/>
    <property type="evidence" value="ECO:0007669"/>
    <property type="project" value="UniProtKB-KW"/>
</dbReference>
<dbReference type="PANTHER" id="PTHR32546">
    <property type="entry name" value="G-PROTEIN COUPLED RECEPTOR 158-RELATED"/>
    <property type="match status" value="1"/>
</dbReference>
<dbReference type="PROSITE" id="PS50026">
    <property type="entry name" value="EGF_3"/>
    <property type="match status" value="1"/>
</dbReference>
<feature type="transmembrane region" description="Helical" evidence="11">
    <location>
        <begin position="967"/>
        <end position="985"/>
    </location>
</feature>
<evidence type="ECO:0000256" key="3">
    <source>
        <dbReference type="ARBA" id="ARBA00022692"/>
    </source>
</evidence>
<evidence type="ECO:0000259" key="12">
    <source>
        <dbReference type="PROSITE" id="PS50026"/>
    </source>
</evidence>
<dbReference type="Pfam" id="PF00003">
    <property type="entry name" value="7tm_3"/>
    <property type="match status" value="1"/>
</dbReference>
<keyword evidence="9" id="KW-0807">Transducer</keyword>
<dbReference type="EMBL" id="MCFH01000070">
    <property type="protein sequence ID" value="ORX42122.1"/>
    <property type="molecule type" value="Genomic_DNA"/>
</dbReference>
<dbReference type="PROSITE" id="PS00022">
    <property type="entry name" value="EGF_1"/>
    <property type="match status" value="1"/>
</dbReference>
<feature type="disulfide bond" evidence="10">
    <location>
        <begin position="876"/>
        <end position="885"/>
    </location>
</feature>
<sequence length="1181" mass="133244">MNTVQISNSEFQDFSCKSTVFNVQSYGELKLYNTKFKDLYAKETIITRSYIGALSQDPTPLIIDNCSFNGISSSSSMLNLETGAWCKITDSTFENIGFCPKDKEVKNCEGTDTGSFASLIHTAALEINNSQISNSRANNGGLFFIKHEPQLYLNNVLVSKSVATEYGGVFWFGDFGGKLDIKKCYFKNCQAEKGGVLAMSRNSHLVRDESWKTDFSILFDDCKFLNNSAEYGGVYFIGENSNPQKGTVFRNSLFENNYAEAGGIGICINETTVPILDNYESINNNAKYYAGEFGYQPNQIDLLSVIAAHSSSDNPLYTVTDSKNSTYYFPRQTKVEYAKHFSVEYGNFTKVVTVNDEKFLLIQDGIDSDNLPEEYDDKHIIKIPIETVGIYDKTVIPYIELLDKRSTINEFKDIKSTSSRCIQYMYDTDIIEDYTPDKADDFLSQLTSSSVIFGEITNSVYGNLGDSESTYYSVPFNAISEESPLARAEWIKYVSLFYNEEKLADDLFNILIEDYNELKDVIKKEKDSNSDKKTIAWVSYNTSKNKWTYKTSDFYRILTEDAGASIFTPTTKTGDFSDIVDNSVDIVIDISDIGVNEDKSTFMSNSKILNCDEFNYCKNNNIYRFKSSTTNIYPKIQKNAVWDEHLLPMANTLLIELQYILSPEAFNNDKTNVWYHSNFLRKINEQDIDVFPDTNCYDINSSVIFERYATTENLEIQTLSGDWIPYSFMLGIKTFNGTNFKSKNDEKTNEGALFITVIIVDRNNTSESSKTSTIYGKKRWRCNLANSTCSIPANEFQVIGDNGEYTLNFTIIENENWQFDTLINAYASIDININPCNRSKYKDITNTLLKSCYVPDCPGGCLHVGSECVDLNECKCAENWEGPNCNDRVKFVVPKWLQYMFLIIGITSAILCCVLILMLYIRRNLQHVRSSSPLFLMIMTVGAVCNSGTIILESRNDSITICILREWCKYIGFSLMVGALIVKTIRISLIFSGKKIGGSQLADRRLIVYLFGILIPFIILLIIWTTVDKAKMVEDTHAEKEFQKCDSHTTSIIGDVFLFAILFWAVHAAYTARNAPSAFNETKAIVLSTYVYFIIEVLVIVLQNLGSFDPTVSMTINCLATLVSTWCCLLFILKPKMKNVTTQMTPSQYSSTSQSQSEAYNSTIGSASMGTTSIGVKSGRL</sequence>
<dbReference type="InterPro" id="IPR043458">
    <property type="entry name" value="GPR158/179"/>
</dbReference>
<evidence type="ECO:0000313" key="14">
    <source>
        <dbReference type="EMBL" id="ORX42122.1"/>
    </source>
</evidence>
<keyword evidence="2" id="KW-1003">Cell membrane</keyword>
<dbReference type="OrthoDB" id="2130912at2759"/>
<evidence type="ECO:0000256" key="10">
    <source>
        <dbReference type="PROSITE-ProRule" id="PRU00076"/>
    </source>
</evidence>
<dbReference type="GO" id="GO:0005886">
    <property type="term" value="C:plasma membrane"/>
    <property type="evidence" value="ECO:0007669"/>
    <property type="project" value="UniProtKB-SubCell"/>
</dbReference>
<gene>
    <name evidence="14" type="ORF">BCR36DRAFT_374703</name>
</gene>
<keyword evidence="10" id="KW-1015">Disulfide bond</keyword>
<dbReference type="InterPro" id="IPR000742">
    <property type="entry name" value="EGF"/>
</dbReference>
<reference evidence="14 15" key="1">
    <citation type="submission" date="2016-08" db="EMBL/GenBank/DDBJ databases">
        <title>Genomes of anaerobic fungi encode conserved fungal cellulosomes for biomass hydrolysis.</title>
        <authorList>
            <consortium name="DOE Joint Genome Institute"/>
            <person name="Haitjema C.H."/>
            <person name="Gilmore S.P."/>
            <person name="Henske J.K."/>
            <person name="Solomon K.V."/>
            <person name="De Groot R."/>
            <person name="Kuo A."/>
            <person name="Mondo S.J."/>
            <person name="Salamov A.A."/>
            <person name="Labutti K."/>
            <person name="Zhao Z."/>
            <person name="Chiniquy J."/>
            <person name="Barry K."/>
            <person name="Brewer H.M."/>
            <person name="Purvine S.O."/>
            <person name="Wright A.T."/>
            <person name="Boxma B."/>
            <person name="Van Alen T."/>
            <person name="Hackstein J.H."/>
            <person name="Baker S.E."/>
            <person name="Grigoriev I.V."/>
            <person name="O'Malley M.A."/>
        </authorList>
    </citation>
    <scope>NUCLEOTIDE SEQUENCE [LARGE SCALE GENOMIC DNA]</scope>
    <source>
        <strain evidence="15">finn</strain>
    </source>
</reference>
<evidence type="ECO:0000259" key="13">
    <source>
        <dbReference type="PROSITE" id="PS50259"/>
    </source>
</evidence>
<keyword evidence="4 11" id="KW-1133">Transmembrane helix</keyword>
<dbReference type="InterPro" id="IPR011050">
    <property type="entry name" value="Pectin_lyase_fold/virulence"/>
</dbReference>
<keyword evidence="6 11" id="KW-0472">Membrane</keyword>
<dbReference type="AlphaFoldDB" id="A0A1Y1UX88"/>
<dbReference type="Proteomes" id="UP000193719">
    <property type="component" value="Unassembled WGS sequence"/>
</dbReference>
<evidence type="ECO:0000256" key="11">
    <source>
        <dbReference type="SAM" id="Phobius"/>
    </source>
</evidence>
<feature type="transmembrane region" description="Helical" evidence="11">
    <location>
        <begin position="896"/>
        <end position="921"/>
    </location>
</feature>
<evidence type="ECO:0008006" key="16">
    <source>
        <dbReference type="Google" id="ProtNLM"/>
    </source>
</evidence>
<dbReference type="PROSITE" id="PS50259">
    <property type="entry name" value="G_PROTEIN_RECEP_F3_4"/>
    <property type="match status" value="1"/>
</dbReference>
<keyword evidence="8" id="KW-0325">Glycoprotein</keyword>
<feature type="domain" description="G-protein coupled receptors family 3 profile" evidence="13">
    <location>
        <begin position="897"/>
        <end position="1143"/>
    </location>
</feature>
<keyword evidence="7" id="KW-0675">Receptor</keyword>
<evidence type="ECO:0000256" key="2">
    <source>
        <dbReference type="ARBA" id="ARBA00022475"/>
    </source>
</evidence>
<evidence type="ECO:0000256" key="7">
    <source>
        <dbReference type="ARBA" id="ARBA00023170"/>
    </source>
</evidence>
<reference evidence="14 15" key="2">
    <citation type="submission" date="2016-08" db="EMBL/GenBank/DDBJ databases">
        <title>Pervasive Adenine N6-methylation of Active Genes in Fungi.</title>
        <authorList>
            <consortium name="DOE Joint Genome Institute"/>
            <person name="Mondo S.J."/>
            <person name="Dannebaum R.O."/>
            <person name="Kuo R.C."/>
            <person name="Labutti K."/>
            <person name="Haridas S."/>
            <person name="Kuo A."/>
            <person name="Salamov A."/>
            <person name="Ahrendt S.R."/>
            <person name="Lipzen A."/>
            <person name="Sullivan W."/>
            <person name="Andreopoulos W.B."/>
            <person name="Clum A."/>
            <person name="Lindquist E."/>
            <person name="Daum C."/>
            <person name="Ramamoorthy G.K."/>
            <person name="Gryganskyi A."/>
            <person name="Culley D."/>
            <person name="Magnuson J.K."/>
            <person name="James T.Y."/>
            <person name="O'Malley M.A."/>
            <person name="Stajich J.E."/>
            <person name="Spatafora J.W."/>
            <person name="Visel A."/>
            <person name="Grigoriev I.V."/>
        </authorList>
    </citation>
    <scope>NUCLEOTIDE SEQUENCE [LARGE SCALE GENOMIC DNA]</scope>
    <source>
        <strain evidence="15">finn</strain>
    </source>
</reference>
<dbReference type="PANTHER" id="PTHR32546:SF25">
    <property type="entry name" value="MIP05539P"/>
    <property type="match status" value="1"/>
</dbReference>
<feature type="transmembrane region" description="Helical" evidence="11">
    <location>
        <begin position="933"/>
        <end position="952"/>
    </location>
</feature>
<evidence type="ECO:0000256" key="8">
    <source>
        <dbReference type="ARBA" id="ARBA00023180"/>
    </source>
</evidence>
<keyword evidence="3 11" id="KW-0812">Transmembrane</keyword>